<sequence>MHKIRTAITFFDIQTTIPGPVPTSPNTWRVRLILNYKNLAYETCWVEAADIETVCKSRGIPPSSTKPDGTPKYTLPAIIDCQPSGTVCVSESVLITEYLEKTYPDDDATRAIIPPGKKSLLLSFEHKIALTITSQLWPLIALDMYSKKTPRDKRHFRQRMEAAFGKPLEEIPLVGEERQELWRKVECAFDAAAKGLGRDDRQDPMSPGNHPSFVDFTLCGLLLMFFHIAPDEAWPKICGWNGGFWGKYFSAFQSLMLIGDEQLLL</sequence>
<dbReference type="Gene3D" id="1.20.1050.10">
    <property type="match status" value="1"/>
</dbReference>
<dbReference type="Pfam" id="PF13417">
    <property type="entry name" value="GST_N_3"/>
    <property type="match status" value="1"/>
</dbReference>
<gene>
    <name evidence="2" type="ORF">HYDPIDRAFT_30514</name>
</gene>
<dbReference type="Pfam" id="PF22041">
    <property type="entry name" value="GST_C_7"/>
    <property type="match status" value="1"/>
</dbReference>
<organism evidence="2 3">
    <name type="scientific">Hydnomerulius pinastri MD-312</name>
    <dbReference type="NCBI Taxonomy" id="994086"/>
    <lineage>
        <taxon>Eukaryota</taxon>
        <taxon>Fungi</taxon>
        <taxon>Dikarya</taxon>
        <taxon>Basidiomycota</taxon>
        <taxon>Agaricomycotina</taxon>
        <taxon>Agaricomycetes</taxon>
        <taxon>Agaricomycetidae</taxon>
        <taxon>Boletales</taxon>
        <taxon>Boletales incertae sedis</taxon>
        <taxon>Leucogyrophana</taxon>
    </lineage>
</organism>
<dbReference type="InterPro" id="IPR054416">
    <property type="entry name" value="GST_UstS-like_C"/>
</dbReference>
<evidence type="ECO:0000313" key="3">
    <source>
        <dbReference type="Proteomes" id="UP000053820"/>
    </source>
</evidence>
<dbReference type="EMBL" id="KN839856">
    <property type="protein sequence ID" value="KIJ62248.1"/>
    <property type="molecule type" value="Genomic_DNA"/>
</dbReference>
<evidence type="ECO:0000259" key="1">
    <source>
        <dbReference type="PROSITE" id="PS50404"/>
    </source>
</evidence>
<proteinExistence type="predicted"/>
<reference evidence="2 3" key="1">
    <citation type="submission" date="2014-04" db="EMBL/GenBank/DDBJ databases">
        <title>Evolutionary Origins and Diversification of the Mycorrhizal Mutualists.</title>
        <authorList>
            <consortium name="DOE Joint Genome Institute"/>
            <consortium name="Mycorrhizal Genomics Consortium"/>
            <person name="Kohler A."/>
            <person name="Kuo A."/>
            <person name="Nagy L.G."/>
            <person name="Floudas D."/>
            <person name="Copeland A."/>
            <person name="Barry K.W."/>
            <person name="Cichocki N."/>
            <person name="Veneault-Fourrey C."/>
            <person name="LaButti K."/>
            <person name="Lindquist E.A."/>
            <person name="Lipzen A."/>
            <person name="Lundell T."/>
            <person name="Morin E."/>
            <person name="Murat C."/>
            <person name="Riley R."/>
            <person name="Ohm R."/>
            <person name="Sun H."/>
            <person name="Tunlid A."/>
            <person name="Henrissat B."/>
            <person name="Grigoriev I.V."/>
            <person name="Hibbett D.S."/>
            <person name="Martin F."/>
        </authorList>
    </citation>
    <scope>NUCLEOTIDE SEQUENCE [LARGE SCALE GENOMIC DNA]</scope>
    <source>
        <strain evidence="2 3">MD-312</strain>
    </source>
</reference>
<dbReference type="InterPro" id="IPR036249">
    <property type="entry name" value="Thioredoxin-like_sf"/>
</dbReference>
<feature type="domain" description="GST N-terminal" evidence="1">
    <location>
        <begin position="14"/>
        <end position="107"/>
    </location>
</feature>
<protein>
    <submittedName>
        <fullName evidence="2">Unplaced genomic scaffold scaffold_22, whole genome shotgun sequence</fullName>
    </submittedName>
</protein>
<dbReference type="HOGENOM" id="CLU_011226_4_0_1"/>
<dbReference type="AlphaFoldDB" id="A0A0C9W628"/>
<dbReference type="Proteomes" id="UP000053820">
    <property type="component" value="Unassembled WGS sequence"/>
</dbReference>
<dbReference type="PROSITE" id="PS50404">
    <property type="entry name" value="GST_NTER"/>
    <property type="match status" value="1"/>
</dbReference>
<dbReference type="InterPro" id="IPR004045">
    <property type="entry name" value="Glutathione_S-Trfase_N"/>
</dbReference>
<dbReference type="Gene3D" id="3.40.30.10">
    <property type="entry name" value="Glutaredoxin"/>
    <property type="match status" value="1"/>
</dbReference>
<keyword evidence="3" id="KW-1185">Reference proteome</keyword>
<name>A0A0C9W628_9AGAM</name>
<accession>A0A0C9W628</accession>
<dbReference type="SUPFAM" id="SSF52833">
    <property type="entry name" value="Thioredoxin-like"/>
    <property type="match status" value="1"/>
</dbReference>
<dbReference type="OrthoDB" id="4951845at2759"/>
<evidence type="ECO:0000313" key="2">
    <source>
        <dbReference type="EMBL" id="KIJ62248.1"/>
    </source>
</evidence>